<dbReference type="Proteomes" id="UP001498398">
    <property type="component" value="Unassembled WGS sequence"/>
</dbReference>
<evidence type="ECO:0000256" key="1">
    <source>
        <dbReference type="SAM" id="Phobius"/>
    </source>
</evidence>
<keyword evidence="4" id="KW-1185">Reference proteome</keyword>
<organism evidence="3 4">
    <name type="scientific">Marasmiellus scandens</name>
    <dbReference type="NCBI Taxonomy" id="2682957"/>
    <lineage>
        <taxon>Eukaryota</taxon>
        <taxon>Fungi</taxon>
        <taxon>Dikarya</taxon>
        <taxon>Basidiomycota</taxon>
        <taxon>Agaricomycotina</taxon>
        <taxon>Agaricomycetes</taxon>
        <taxon>Agaricomycetidae</taxon>
        <taxon>Agaricales</taxon>
        <taxon>Marasmiineae</taxon>
        <taxon>Omphalotaceae</taxon>
        <taxon>Marasmiellus</taxon>
    </lineage>
</organism>
<gene>
    <name evidence="3" type="ORF">VKT23_013364</name>
</gene>
<evidence type="ECO:0000313" key="4">
    <source>
        <dbReference type="Proteomes" id="UP001498398"/>
    </source>
</evidence>
<proteinExistence type="predicted"/>
<protein>
    <submittedName>
        <fullName evidence="3">Uncharacterized protein</fullName>
    </submittedName>
</protein>
<keyword evidence="1" id="KW-0472">Membrane</keyword>
<dbReference type="EMBL" id="JBANRG010000036">
    <property type="protein sequence ID" value="KAK7449219.1"/>
    <property type="molecule type" value="Genomic_DNA"/>
</dbReference>
<sequence>MVIGRLAWLQVTIRFTILVARPFATLDGITVISETGTSTSLSELATNTSPAPANKSGRGNAGVIAGSVVGGSVALASIGLGFWFLACRKRKSRVFNAESPHSDPALLVEPFTSQAPNPPIPNREGSIPIKWQYTPQRDLEQPTTVTPPRRDDVRNPENLEDWMRDIQSRMDVMMREMHSMNKYVVPPAYSEGTWLRSKTTDPLNTA</sequence>
<feature type="transmembrane region" description="Helical" evidence="1">
    <location>
        <begin position="63"/>
        <end position="86"/>
    </location>
</feature>
<keyword evidence="1" id="KW-1133">Transmembrane helix</keyword>
<evidence type="ECO:0000313" key="3">
    <source>
        <dbReference type="EMBL" id="KAK7449219.1"/>
    </source>
</evidence>
<accession>A0ABR1J8G8</accession>
<comment type="caution">
    <text evidence="3">The sequence shown here is derived from an EMBL/GenBank/DDBJ whole genome shotgun (WGS) entry which is preliminary data.</text>
</comment>
<reference evidence="3 4" key="1">
    <citation type="submission" date="2024-01" db="EMBL/GenBank/DDBJ databases">
        <title>A draft genome for the cacao thread blight pathogen Marasmiellus scandens.</title>
        <authorList>
            <person name="Baruah I.K."/>
            <person name="Leung J."/>
            <person name="Bukari Y."/>
            <person name="Amoako-Attah I."/>
            <person name="Meinhardt L.W."/>
            <person name="Bailey B.A."/>
            <person name="Cohen S.P."/>
        </authorList>
    </citation>
    <scope>NUCLEOTIDE SEQUENCE [LARGE SCALE GENOMIC DNA]</scope>
    <source>
        <strain evidence="3 4">GH-19</strain>
    </source>
</reference>
<evidence type="ECO:0000256" key="2">
    <source>
        <dbReference type="SAM" id="SignalP"/>
    </source>
</evidence>
<name>A0ABR1J8G8_9AGAR</name>
<keyword evidence="1" id="KW-0812">Transmembrane</keyword>
<feature type="chain" id="PRO_5046539226" evidence="2">
    <location>
        <begin position="21"/>
        <end position="206"/>
    </location>
</feature>
<keyword evidence="2" id="KW-0732">Signal</keyword>
<feature type="signal peptide" evidence="2">
    <location>
        <begin position="1"/>
        <end position="20"/>
    </location>
</feature>